<reference evidence="1 2" key="1">
    <citation type="submission" date="2017-04" db="EMBL/GenBank/DDBJ databases">
        <authorList>
            <person name="Afonso C.L."/>
            <person name="Miller P.J."/>
            <person name="Scott M.A."/>
            <person name="Spackman E."/>
            <person name="Goraichik I."/>
            <person name="Dimitrov K.M."/>
            <person name="Suarez D.L."/>
            <person name="Swayne D.E."/>
        </authorList>
    </citation>
    <scope>NUCLEOTIDE SEQUENCE [LARGE SCALE GENOMIC DNA]</scope>
    <source>
        <strain evidence="1 2">DSM 11622</strain>
    </source>
</reference>
<evidence type="ECO:0000313" key="1">
    <source>
        <dbReference type="EMBL" id="SMB79811.1"/>
    </source>
</evidence>
<dbReference type="RefSeq" id="WP_084443150.1">
    <property type="nucleotide sequence ID" value="NZ_FWWW01000011.1"/>
</dbReference>
<name>A0A1W1UG75_9BACT</name>
<sequence>MTPDPPVAYTLSLIDAALRTVGPHCLADEHVFVLDKELSAPFYHRFVLANPRPTQLMAWFEVVTSGMSFYLDRSAEIPEWSYNWIRDNPKAFQEEIRLLFSSHILVEHQGTRTVLRLFGSEGVQLRQYTFTQGLVLNLFRQRCFKLYPPLFS</sequence>
<dbReference type="AlphaFoldDB" id="A0A1W1UG75"/>
<evidence type="ECO:0000313" key="2">
    <source>
        <dbReference type="Proteomes" id="UP000192266"/>
    </source>
</evidence>
<gene>
    <name evidence="1" type="ORF">SAMN00120144_4228</name>
</gene>
<proteinExistence type="predicted"/>
<keyword evidence="2" id="KW-1185">Reference proteome</keyword>
<accession>A0A1W1UG75</accession>
<dbReference type="EMBL" id="FWWW01000011">
    <property type="protein sequence ID" value="SMB79811.1"/>
    <property type="molecule type" value="Genomic_DNA"/>
</dbReference>
<dbReference type="OrthoDB" id="981617at2"/>
<dbReference type="Proteomes" id="UP000192266">
    <property type="component" value="Unassembled WGS sequence"/>
</dbReference>
<organism evidence="1 2">
    <name type="scientific">Hymenobacter roseosalivarius DSM 11622</name>
    <dbReference type="NCBI Taxonomy" id="645990"/>
    <lineage>
        <taxon>Bacteria</taxon>
        <taxon>Pseudomonadati</taxon>
        <taxon>Bacteroidota</taxon>
        <taxon>Cytophagia</taxon>
        <taxon>Cytophagales</taxon>
        <taxon>Hymenobacteraceae</taxon>
        <taxon>Hymenobacter</taxon>
    </lineage>
</organism>
<protein>
    <submittedName>
        <fullName evidence="1">Uncharacterized protein</fullName>
    </submittedName>
</protein>